<sequence>MEDLWTYVGNYGFPMVIAFYLLIRFEKKLDTLTAAINELTRTLERG</sequence>
<keyword evidence="1" id="KW-1133">Transmembrane helix</keyword>
<evidence type="ECO:0000256" key="1">
    <source>
        <dbReference type="SAM" id="Phobius"/>
    </source>
</evidence>
<dbReference type="EMBL" id="LT838272">
    <property type="protein sequence ID" value="SMC00033.1"/>
    <property type="molecule type" value="Genomic_DNA"/>
</dbReference>
<gene>
    <name evidence="2" type="ORF">SAMN00808754_3226</name>
</gene>
<reference evidence="2 3" key="1">
    <citation type="submission" date="2017-04" db="EMBL/GenBank/DDBJ databases">
        <authorList>
            <person name="Afonso C.L."/>
            <person name="Miller P.J."/>
            <person name="Scott M.A."/>
            <person name="Spackman E."/>
            <person name="Goraichik I."/>
            <person name="Dimitrov K.M."/>
            <person name="Suarez D.L."/>
            <person name="Swayne D.E."/>
        </authorList>
    </citation>
    <scope>NUCLEOTIDE SEQUENCE [LARGE SCALE GENOMIC DNA]</scope>
    <source>
        <strain evidence="2 3">ToBE</strain>
    </source>
</reference>
<name>A0A1W1W3G4_9FIRM</name>
<evidence type="ECO:0000313" key="2">
    <source>
        <dbReference type="EMBL" id="SMC00033.1"/>
    </source>
</evidence>
<protein>
    <submittedName>
        <fullName evidence="2">YvrJ protein family protein</fullName>
    </submittedName>
</protein>
<dbReference type="InterPro" id="IPR024419">
    <property type="entry name" value="YvrJ"/>
</dbReference>
<keyword evidence="3" id="KW-1185">Reference proteome</keyword>
<dbReference type="STRING" id="698762.SAMN00808754_3226"/>
<dbReference type="Proteomes" id="UP000192569">
    <property type="component" value="Chromosome I"/>
</dbReference>
<dbReference type="Pfam" id="PF12841">
    <property type="entry name" value="YvrJ"/>
    <property type="match status" value="1"/>
</dbReference>
<keyword evidence="1" id="KW-0812">Transmembrane</keyword>
<evidence type="ECO:0000313" key="3">
    <source>
        <dbReference type="Proteomes" id="UP000192569"/>
    </source>
</evidence>
<accession>A0A1W1W3G4</accession>
<keyword evidence="1" id="KW-0472">Membrane</keyword>
<proteinExistence type="predicted"/>
<organism evidence="2 3">
    <name type="scientific">Thermanaeromonas toyohensis ToBE</name>
    <dbReference type="NCBI Taxonomy" id="698762"/>
    <lineage>
        <taxon>Bacteria</taxon>
        <taxon>Bacillati</taxon>
        <taxon>Bacillota</taxon>
        <taxon>Clostridia</taxon>
        <taxon>Neomoorellales</taxon>
        <taxon>Neomoorellaceae</taxon>
        <taxon>Thermanaeromonas</taxon>
    </lineage>
</organism>
<dbReference type="OrthoDB" id="2662123at2"/>
<feature type="transmembrane region" description="Helical" evidence="1">
    <location>
        <begin position="6"/>
        <end position="23"/>
    </location>
</feature>
<dbReference type="AlphaFoldDB" id="A0A1W1W3G4"/>
<dbReference type="RefSeq" id="WP_084666867.1">
    <property type="nucleotide sequence ID" value="NZ_LT838272.1"/>
</dbReference>